<protein>
    <submittedName>
        <fullName evidence="4">Ground-like domain-containing protein</fullName>
    </submittedName>
</protein>
<name>A0A0N5A2V7_PARTI</name>
<feature type="signal peptide" evidence="1">
    <location>
        <begin position="1"/>
        <end position="20"/>
    </location>
</feature>
<accession>A0A0N5A2V7</accession>
<feature type="chain" id="PRO_5005892570" evidence="1">
    <location>
        <begin position="21"/>
        <end position="167"/>
    </location>
</feature>
<keyword evidence="3" id="KW-1185">Reference proteome</keyword>
<dbReference type="InterPro" id="IPR007284">
    <property type="entry name" value="Ground-like_dom"/>
</dbReference>
<keyword evidence="1" id="KW-0732">Signal</keyword>
<reference evidence="4" key="1">
    <citation type="submission" date="2017-02" db="UniProtKB">
        <authorList>
            <consortium name="WormBaseParasite"/>
        </authorList>
    </citation>
    <scope>IDENTIFICATION</scope>
</reference>
<evidence type="ECO:0000259" key="2">
    <source>
        <dbReference type="Pfam" id="PF04155"/>
    </source>
</evidence>
<dbReference type="WBParaSite" id="PTRK_0001596800.1">
    <property type="protein sequence ID" value="PTRK_0001596800.1"/>
    <property type="gene ID" value="PTRK_0001596800"/>
</dbReference>
<evidence type="ECO:0000313" key="3">
    <source>
        <dbReference type="Proteomes" id="UP000038045"/>
    </source>
</evidence>
<proteinExistence type="predicted"/>
<sequence length="167" mass="19670">MNFLFPIFIITIIFLKGYEAKQNLKECNKKVLCYYPNTYKDVDKNILITQDTIEKTFRRKRDTPMERINKTKTVPSILKFTPEKCNSKELKSIMIDNIVLDQPNESKRRIHKTTNEILSTKDDINSHYDVICSSTPFSFRIATQVFCEITIKNVTCFVYRQLAVRKV</sequence>
<dbReference type="AlphaFoldDB" id="A0A0N5A2V7"/>
<dbReference type="Pfam" id="PF04155">
    <property type="entry name" value="Ground-like"/>
    <property type="match status" value="1"/>
</dbReference>
<dbReference type="Proteomes" id="UP000038045">
    <property type="component" value="Unplaced"/>
</dbReference>
<feature type="domain" description="Ground-like" evidence="2">
    <location>
        <begin position="83"/>
        <end position="159"/>
    </location>
</feature>
<dbReference type="STRING" id="131310.A0A0N5A2V7"/>
<evidence type="ECO:0000313" key="4">
    <source>
        <dbReference type="WBParaSite" id="PTRK_0001596800.1"/>
    </source>
</evidence>
<organism evidence="3 4">
    <name type="scientific">Parastrongyloides trichosuri</name>
    <name type="common">Possum-specific nematode worm</name>
    <dbReference type="NCBI Taxonomy" id="131310"/>
    <lineage>
        <taxon>Eukaryota</taxon>
        <taxon>Metazoa</taxon>
        <taxon>Ecdysozoa</taxon>
        <taxon>Nematoda</taxon>
        <taxon>Chromadorea</taxon>
        <taxon>Rhabditida</taxon>
        <taxon>Tylenchina</taxon>
        <taxon>Panagrolaimomorpha</taxon>
        <taxon>Strongyloidoidea</taxon>
        <taxon>Strongyloididae</taxon>
        <taxon>Parastrongyloides</taxon>
    </lineage>
</organism>
<evidence type="ECO:0000256" key="1">
    <source>
        <dbReference type="SAM" id="SignalP"/>
    </source>
</evidence>